<keyword evidence="8" id="KW-0675">Receptor</keyword>
<comment type="subcellular location">
    <subcellularLocation>
        <location evidence="1 10">Cell outer membrane</location>
        <topology evidence="1 10">Multi-pass membrane protein</topology>
    </subcellularLocation>
</comment>
<dbReference type="Gene3D" id="2.170.130.10">
    <property type="entry name" value="TonB-dependent receptor, plug domain"/>
    <property type="match status" value="1"/>
</dbReference>
<protein>
    <submittedName>
        <fullName evidence="15">SusC/RagA family TonB-linked outer membrane protein</fullName>
    </submittedName>
</protein>
<dbReference type="InterPro" id="IPR023996">
    <property type="entry name" value="TonB-dep_OMP_SusC/RagA"/>
</dbReference>
<dbReference type="NCBIfam" id="TIGR04056">
    <property type="entry name" value="OMP_RagA_SusC"/>
    <property type="match status" value="1"/>
</dbReference>
<dbReference type="InterPro" id="IPR023997">
    <property type="entry name" value="TonB-dep_OMP_SusC/RagA_CS"/>
</dbReference>
<evidence type="ECO:0000256" key="6">
    <source>
        <dbReference type="ARBA" id="ARBA00023077"/>
    </source>
</evidence>
<dbReference type="Pfam" id="PF07715">
    <property type="entry name" value="Plug"/>
    <property type="match status" value="1"/>
</dbReference>
<name>A0ABS3SYT7_9FLAO</name>
<dbReference type="EMBL" id="JAGEVF010000002">
    <property type="protein sequence ID" value="MBO3115651.1"/>
    <property type="molecule type" value="Genomic_DNA"/>
</dbReference>
<evidence type="ECO:0000256" key="2">
    <source>
        <dbReference type="ARBA" id="ARBA00022448"/>
    </source>
</evidence>
<keyword evidence="5 12" id="KW-0732">Signal</keyword>
<dbReference type="PANTHER" id="PTHR30069">
    <property type="entry name" value="TONB-DEPENDENT OUTER MEMBRANE RECEPTOR"/>
    <property type="match status" value="1"/>
</dbReference>
<dbReference type="PROSITE" id="PS52016">
    <property type="entry name" value="TONB_DEPENDENT_REC_3"/>
    <property type="match status" value="1"/>
</dbReference>
<dbReference type="Pfam" id="PF13715">
    <property type="entry name" value="CarbopepD_reg_2"/>
    <property type="match status" value="1"/>
</dbReference>
<accession>A0ABS3SYT7</accession>
<evidence type="ECO:0000256" key="8">
    <source>
        <dbReference type="ARBA" id="ARBA00023170"/>
    </source>
</evidence>
<evidence type="ECO:0000256" key="9">
    <source>
        <dbReference type="ARBA" id="ARBA00023237"/>
    </source>
</evidence>
<feature type="domain" description="TonB-dependent receptor-like beta-barrel" evidence="13">
    <location>
        <begin position="381"/>
        <end position="932"/>
    </location>
</feature>
<keyword evidence="6 11" id="KW-0798">TonB box</keyword>
<feature type="domain" description="TonB-dependent receptor plug" evidence="14">
    <location>
        <begin position="114"/>
        <end position="229"/>
    </location>
</feature>
<evidence type="ECO:0000259" key="14">
    <source>
        <dbReference type="Pfam" id="PF07715"/>
    </source>
</evidence>
<dbReference type="Pfam" id="PF00593">
    <property type="entry name" value="TonB_dep_Rec_b-barrel"/>
    <property type="match status" value="1"/>
</dbReference>
<keyword evidence="7 10" id="KW-0472">Membrane</keyword>
<gene>
    <name evidence="15" type="ORF">J4050_02775</name>
</gene>
<evidence type="ECO:0000256" key="12">
    <source>
        <dbReference type="SAM" id="SignalP"/>
    </source>
</evidence>
<dbReference type="Gene3D" id="2.40.170.20">
    <property type="entry name" value="TonB-dependent receptor, beta-barrel domain"/>
    <property type="match status" value="1"/>
</dbReference>
<reference evidence="15 16" key="1">
    <citation type="submission" date="2021-03" db="EMBL/GenBank/DDBJ databases">
        <title>Winogradskyella sp. nov., isolated from costal sediment.</title>
        <authorList>
            <person name="Gao C."/>
        </authorList>
    </citation>
    <scope>NUCLEOTIDE SEQUENCE [LARGE SCALE GENOMIC DNA]</scope>
    <source>
        <strain evidence="15 16">DF17</strain>
    </source>
</reference>
<proteinExistence type="inferred from homology"/>
<evidence type="ECO:0000256" key="10">
    <source>
        <dbReference type="PROSITE-ProRule" id="PRU01360"/>
    </source>
</evidence>
<dbReference type="InterPro" id="IPR037066">
    <property type="entry name" value="Plug_dom_sf"/>
</dbReference>
<feature type="chain" id="PRO_5045874861" evidence="12">
    <location>
        <begin position="22"/>
        <end position="974"/>
    </location>
</feature>
<evidence type="ECO:0000313" key="15">
    <source>
        <dbReference type="EMBL" id="MBO3115651.1"/>
    </source>
</evidence>
<comment type="caution">
    <text evidence="15">The sequence shown here is derived from an EMBL/GenBank/DDBJ whole genome shotgun (WGS) entry which is preliminary data.</text>
</comment>
<keyword evidence="2 10" id="KW-0813">Transport</keyword>
<keyword evidence="16" id="KW-1185">Reference proteome</keyword>
<feature type="signal peptide" evidence="12">
    <location>
        <begin position="1"/>
        <end position="21"/>
    </location>
</feature>
<evidence type="ECO:0000256" key="5">
    <source>
        <dbReference type="ARBA" id="ARBA00022729"/>
    </source>
</evidence>
<evidence type="ECO:0000259" key="13">
    <source>
        <dbReference type="Pfam" id="PF00593"/>
    </source>
</evidence>
<dbReference type="SUPFAM" id="SSF56935">
    <property type="entry name" value="Porins"/>
    <property type="match status" value="1"/>
</dbReference>
<dbReference type="NCBIfam" id="TIGR04057">
    <property type="entry name" value="SusC_RagA_signa"/>
    <property type="match status" value="1"/>
</dbReference>
<evidence type="ECO:0000256" key="4">
    <source>
        <dbReference type="ARBA" id="ARBA00022692"/>
    </source>
</evidence>
<dbReference type="InterPro" id="IPR008969">
    <property type="entry name" value="CarboxyPept-like_regulatory"/>
</dbReference>
<evidence type="ECO:0000256" key="3">
    <source>
        <dbReference type="ARBA" id="ARBA00022452"/>
    </source>
</evidence>
<dbReference type="PANTHER" id="PTHR30069:SF29">
    <property type="entry name" value="HEMOGLOBIN AND HEMOGLOBIN-HAPTOGLOBIN-BINDING PROTEIN 1-RELATED"/>
    <property type="match status" value="1"/>
</dbReference>
<keyword evidence="9 10" id="KW-0998">Cell outer membrane</keyword>
<keyword evidence="4 10" id="KW-0812">Transmembrane</keyword>
<dbReference type="InterPro" id="IPR039426">
    <property type="entry name" value="TonB-dep_rcpt-like"/>
</dbReference>
<dbReference type="RefSeq" id="WP_208152430.1">
    <property type="nucleotide sequence ID" value="NZ_JAGEVF010000002.1"/>
</dbReference>
<comment type="similarity">
    <text evidence="10 11">Belongs to the TonB-dependent receptor family.</text>
</comment>
<organism evidence="15 16">
    <name type="scientific">Winogradskyella pelagia</name>
    <dbReference type="NCBI Taxonomy" id="2819984"/>
    <lineage>
        <taxon>Bacteria</taxon>
        <taxon>Pseudomonadati</taxon>
        <taxon>Bacteroidota</taxon>
        <taxon>Flavobacteriia</taxon>
        <taxon>Flavobacteriales</taxon>
        <taxon>Flavobacteriaceae</taxon>
        <taxon>Winogradskyella</taxon>
    </lineage>
</organism>
<evidence type="ECO:0000256" key="11">
    <source>
        <dbReference type="RuleBase" id="RU003357"/>
    </source>
</evidence>
<dbReference type="Proteomes" id="UP000676776">
    <property type="component" value="Unassembled WGS sequence"/>
</dbReference>
<evidence type="ECO:0000256" key="1">
    <source>
        <dbReference type="ARBA" id="ARBA00004571"/>
    </source>
</evidence>
<keyword evidence="3 10" id="KW-1134">Transmembrane beta strand</keyword>
<dbReference type="SUPFAM" id="SSF49464">
    <property type="entry name" value="Carboxypeptidase regulatory domain-like"/>
    <property type="match status" value="1"/>
</dbReference>
<sequence length="974" mass="106844">MKTFFNALLICCLLAPATMFAQTTVSGTVTDKANAMPLPGVNVIVKGTSRGTSTDFDGNYTLELSDGETVVVSYLGYTTQEIIYSGQSRLDVALVEDAAQLDEVILIGYGTTTVKDATGSVESVTAKDFTRGNIVTPENLLAGRVAGVNITSDGGRPGASGTIRIRGGSSINASNDPLIVIDGLPISNDNVNGSRGILSTINPNDIESFSILKDASATAIYGSRAANGVIIIVTKKGRDSFSADIDTQFSFGENFNEIDVFSGDEFRDLVNSQPINGTTLDTSLLGTENTDWQDEIFRNTVSAIHNITLRGSLFNALPTRFSFGTTRQEGALITSLNERRNLSLSLNPSLFDDHLKINVNANMAFEDNRFANAGEIGAALRYDPTQPVMDGNPDFGGFYQHVDANGLVQNGTTNPVYNLVFRDDLGDVNRVFGNINLDYNFHFLPELRAVLNLGYDRSESRTSIEARFATQDNVSRESSSAFQERTNESLDGFLTYTRDLGDFGFDVTGGYSYQRFANSGSFTGNILDPQAVGDNFADPDVVLIGFFGRANLSLYDKYRLTLNYRRDGTSRFSEENQWGDFWSVAGAWQISDEDFLKDSNTISNLKLRASYGLTGQQDIGARDIFLRRLRRGRPDSVFQFGNVPIQTLLPSALNPDLKWEETSTLEFGIDYGLFNNRISGTLGVFLRTTDDLLFDAPVADGSNFTNNIVQNIGSLETRGLEFSIDASVVNNDNVNWNLNFNATFLDREITQLAFGQDVTTGGIGGGTGNFIQIQREGEAPNSFYVFKQLYDANGSPIEGAYADLNGDNIINDEDRYVKENPYPNTTLGFQSNLNYKNFDFSFNLRASLGGYIYNNVNSSRAQYELLQDNAVLGNIPTSVLQTNFQRTSDVIISDLYIENASFLRMDNITLGYTFKDISSVLKSLRIWAGVQNAFIITDYSGLDPEVSLSGGSPGVDNTIFPRQRNFLVGANFKF</sequence>
<dbReference type="InterPro" id="IPR012910">
    <property type="entry name" value="Plug_dom"/>
</dbReference>
<dbReference type="Gene3D" id="2.60.40.1120">
    <property type="entry name" value="Carboxypeptidase-like, regulatory domain"/>
    <property type="match status" value="1"/>
</dbReference>
<dbReference type="InterPro" id="IPR036942">
    <property type="entry name" value="Beta-barrel_TonB_sf"/>
</dbReference>
<dbReference type="InterPro" id="IPR000531">
    <property type="entry name" value="Beta-barrel_TonB"/>
</dbReference>
<evidence type="ECO:0000313" key="16">
    <source>
        <dbReference type="Proteomes" id="UP000676776"/>
    </source>
</evidence>
<evidence type="ECO:0000256" key="7">
    <source>
        <dbReference type="ARBA" id="ARBA00023136"/>
    </source>
</evidence>